<dbReference type="AlphaFoldDB" id="A0AA96LJJ5"/>
<proteinExistence type="predicted"/>
<keyword evidence="1" id="KW-1133">Transmembrane helix</keyword>
<dbReference type="EMBL" id="CP130319">
    <property type="protein sequence ID" value="WNR42252.1"/>
    <property type="molecule type" value="Genomic_DNA"/>
</dbReference>
<feature type="transmembrane region" description="Helical" evidence="1">
    <location>
        <begin position="21"/>
        <end position="43"/>
    </location>
</feature>
<accession>A0AA96LJJ5</accession>
<evidence type="ECO:0000256" key="1">
    <source>
        <dbReference type="SAM" id="Phobius"/>
    </source>
</evidence>
<reference evidence="2" key="1">
    <citation type="submission" date="2022-02" db="EMBL/GenBank/DDBJ databases">
        <title>Paenibacillus sp. MBLB1832 Whole Genome Shotgun Sequencing.</title>
        <authorList>
            <person name="Hwang C.Y."/>
            <person name="Cho E.-S."/>
            <person name="Seo M.-J."/>
        </authorList>
    </citation>
    <scope>NUCLEOTIDE SEQUENCE</scope>
    <source>
        <strain evidence="2">MBLB1832</strain>
    </source>
</reference>
<keyword evidence="1" id="KW-0812">Transmembrane</keyword>
<keyword evidence="3" id="KW-1185">Reference proteome</keyword>
<dbReference type="RefSeq" id="WP_314795539.1">
    <property type="nucleotide sequence ID" value="NZ_CP130319.1"/>
</dbReference>
<organism evidence="2 3">
    <name type="scientific">Paenibacillus roseopurpureus</name>
    <dbReference type="NCBI Taxonomy" id="2918901"/>
    <lineage>
        <taxon>Bacteria</taxon>
        <taxon>Bacillati</taxon>
        <taxon>Bacillota</taxon>
        <taxon>Bacilli</taxon>
        <taxon>Bacillales</taxon>
        <taxon>Paenibacillaceae</taxon>
        <taxon>Paenibacillus</taxon>
    </lineage>
</organism>
<protein>
    <submittedName>
        <fullName evidence="2">TadE/TadG family type IV pilus assembly protein</fullName>
    </submittedName>
</protein>
<name>A0AA96LJJ5_9BACL</name>
<evidence type="ECO:0000313" key="2">
    <source>
        <dbReference type="EMBL" id="WNR42252.1"/>
    </source>
</evidence>
<evidence type="ECO:0000313" key="3">
    <source>
        <dbReference type="Proteomes" id="UP001304650"/>
    </source>
</evidence>
<keyword evidence="1" id="KW-0472">Membrane</keyword>
<gene>
    <name evidence="2" type="ORF">MJB10_14010</name>
</gene>
<dbReference type="Proteomes" id="UP001304650">
    <property type="component" value="Chromosome"/>
</dbReference>
<sequence>MRHKRTLRFVRNEQGSFTLEASLVFPMILLCTVALLFIGVYTYQHVYMQQLATTTAEKLAFTWDNSHKELETGSFRPEENDGLYWRLTQDDLSDLFGLLRGSGGGNLALPFSSATSLVDRKLARASNLLPQGVTGEASYSNYFLDHQVKVRIQRSFLMPAYVRKWLGKDRAEGAGVSHVVDAVELIRTTDLTRTYLLSLVGVISPAKAKAALIEPVNNDMSGPAVIIRSEREAASYLRSLVGGTAVVRTTASGKSRTIDALDARGIGHQAFYSMTEAQLRLEQMPKDVELLKKDPSMKGIVWHFFKKDASGKGMPTNAFRQELERNGIVVVIHN</sequence>
<dbReference type="KEGG" id="proo:MJB10_14010"/>